<dbReference type="AlphaFoldDB" id="A0AAD9A0G1"/>
<dbReference type="InterPro" id="IPR038921">
    <property type="entry name" value="YOR389W-like"/>
</dbReference>
<dbReference type="PANTHER" id="PTHR35204">
    <property type="entry name" value="YALI0A21131P"/>
    <property type="match status" value="1"/>
</dbReference>
<accession>A0AAD9A0G1</accession>
<keyword evidence="2" id="KW-0732">Signal</keyword>
<evidence type="ECO:0000256" key="2">
    <source>
        <dbReference type="SAM" id="SignalP"/>
    </source>
</evidence>
<dbReference type="PANTHER" id="PTHR35204:SF1">
    <property type="entry name" value="ENTEROTOXIN"/>
    <property type="match status" value="1"/>
</dbReference>
<comment type="caution">
    <text evidence="3">The sequence shown here is derived from an EMBL/GenBank/DDBJ whole genome shotgun (WGS) entry which is preliminary data.</text>
</comment>
<evidence type="ECO:0000256" key="1">
    <source>
        <dbReference type="SAM" id="MobiDB-lite"/>
    </source>
</evidence>
<gene>
    <name evidence="3" type="ORF">CCHR01_18601</name>
</gene>
<protein>
    <submittedName>
        <fullName evidence="3">Uncharacterized protein</fullName>
    </submittedName>
</protein>
<keyword evidence="4" id="KW-1185">Reference proteome</keyword>
<feature type="region of interest" description="Disordered" evidence="1">
    <location>
        <begin position="251"/>
        <end position="296"/>
    </location>
</feature>
<organism evidence="3 4">
    <name type="scientific">Colletotrichum chrysophilum</name>
    <dbReference type="NCBI Taxonomy" id="1836956"/>
    <lineage>
        <taxon>Eukaryota</taxon>
        <taxon>Fungi</taxon>
        <taxon>Dikarya</taxon>
        <taxon>Ascomycota</taxon>
        <taxon>Pezizomycotina</taxon>
        <taxon>Sordariomycetes</taxon>
        <taxon>Hypocreomycetidae</taxon>
        <taxon>Glomerellales</taxon>
        <taxon>Glomerellaceae</taxon>
        <taxon>Colletotrichum</taxon>
        <taxon>Colletotrichum gloeosporioides species complex</taxon>
    </lineage>
</organism>
<name>A0AAD9A0G1_9PEZI</name>
<feature type="signal peptide" evidence="2">
    <location>
        <begin position="1"/>
        <end position="18"/>
    </location>
</feature>
<sequence length="677" mass="76730">MKICFLLLTLCIAQPEQQQKSLAIETGPSIQGSRWLRAGGGVGFNFSSPAPHLFASAYGLLQQWINTLFPNGHTMAAVEIPAFTLLYHGRMDEDDPPSPEWLAFDIEMAYGIMGSTRQSFMLSYQTTRSVRALYFDGESAALVGLGQLDTQMLHLYGNVTGPQRKGDKWYGMEPEYQRAAGLCDWLDERGLGGSGGIEGIVRMSVGFEIIWCHFGTESLRLVSRTNVTAPQTQDTGEDDSNREIQMVNQADAKVGRGDGEGPTSVYPLPSQPTRTDRSRTPTNPPSPPNWRDVTGPVEREPFLKSQGWGWFASATWHYGSSGLGPGKGETRARVLSCGIVSWYSPGFWGVMVKEEQERLNLTAEGYWIGEGKEQNRDLALDELGRRRRSHHLGGASEELAKELKRETEEMLRDTLDCSGMEWTGTLGEITQKIAWHLMAMEQTIRWAGDEGNVTQVKNWLYRIRGQSHIFLVSFLEYPHEIDKETWNIYGQLFEDTYSKCRYRYTRLLNTPLNSRESSLKQSAEEVMGGICGMLLEVGFEIEKAWYALEKGASLKIVRLSRQWRDGVKELRAWVGWEGEFIRCERVCRWDERCYIPMWPLVRSVRSGDVRPVSQHQLLGHSSTDWMMWRLFTPATLRGSGLLYGSRGTRLGRGPIWLVNETDLWQPKCIKMEELMPS</sequence>
<evidence type="ECO:0000313" key="4">
    <source>
        <dbReference type="Proteomes" id="UP001243330"/>
    </source>
</evidence>
<evidence type="ECO:0000313" key="3">
    <source>
        <dbReference type="EMBL" id="KAK1838779.1"/>
    </source>
</evidence>
<dbReference type="Proteomes" id="UP001243330">
    <property type="component" value="Unassembled WGS sequence"/>
</dbReference>
<feature type="chain" id="PRO_5041990861" evidence="2">
    <location>
        <begin position="19"/>
        <end position="677"/>
    </location>
</feature>
<proteinExistence type="predicted"/>
<reference evidence="3" key="1">
    <citation type="submission" date="2023-01" db="EMBL/GenBank/DDBJ databases">
        <title>Colletotrichum chrysophilum M932 genome sequence.</title>
        <authorList>
            <person name="Baroncelli R."/>
        </authorList>
    </citation>
    <scope>NUCLEOTIDE SEQUENCE</scope>
    <source>
        <strain evidence="3">M932</strain>
    </source>
</reference>
<dbReference type="EMBL" id="JAQOWY010000769">
    <property type="protein sequence ID" value="KAK1838779.1"/>
    <property type="molecule type" value="Genomic_DNA"/>
</dbReference>